<dbReference type="GO" id="GO:0005737">
    <property type="term" value="C:cytoplasm"/>
    <property type="evidence" value="ECO:0007669"/>
    <property type="project" value="UniProtKB-SubCell"/>
</dbReference>
<feature type="domain" description="AIG1-type G" evidence="10">
    <location>
        <begin position="945"/>
        <end position="1147"/>
    </location>
</feature>
<proteinExistence type="inferred from homology"/>
<evidence type="ECO:0000256" key="8">
    <source>
        <dbReference type="SAM" id="MobiDB-lite"/>
    </source>
</evidence>
<keyword evidence="12" id="KW-1185">Reference proteome</keyword>
<dbReference type="Pfam" id="PF05729">
    <property type="entry name" value="NACHT"/>
    <property type="match status" value="1"/>
</dbReference>
<dbReference type="FunFam" id="3.80.10.10:FF:000100">
    <property type="entry name" value="Si:dkey-11n14.1"/>
    <property type="match status" value="1"/>
</dbReference>
<dbReference type="InterPro" id="IPR041075">
    <property type="entry name" value="NOD1/2_WH"/>
</dbReference>
<dbReference type="Gene3D" id="3.80.10.10">
    <property type="entry name" value="Ribonuclease Inhibitor"/>
    <property type="match status" value="1"/>
</dbReference>
<dbReference type="PROSITE" id="PS50837">
    <property type="entry name" value="NACHT"/>
    <property type="match status" value="1"/>
</dbReference>
<dbReference type="SUPFAM" id="SSF52047">
    <property type="entry name" value="RNI-like"/>
    <property type="match status" value="1"/>
</dbReference>
<dbReference type="InterPro" id="IPR032675">
    <property type="entry name" value="LRR_dom_sf"/>
</dbReference>
<dbReference type="InterPro" id="IPR027417">
    <property type="entry name" value="P-loop_NTPase"/>
</dbReference>
<reference evidence="11" key="1">
    <citation type="submission" date="2023-08" db="EMBL/GenBank/DDBJ databases">
        <title>Chromosome-level Genome Assembly of mud carp (Cirrhinus molitorella).</title>
        <authorList>
            <person name="Liu H."/>
        </authorList>
    </citation>
    <scope>NUCLEOTIDE SEQUENCE</scope>
    <source>
        <strain evidence="11">Prfri</strain>
        <tissue evidence="11">Muscle</tissue>
    </source>
</reference>
<dbReference type="Gene3D" id="3.40.50.300">
    <property type="entry name" value="P-loop containing nucleotide triphosphate hydrolases"/>
    <property type="match status" value="3"/>
</dbReference>
<evidence type="ECO:0000259" key="9">
    <source>
        <dbReference type="PROSITE" id="PS50837"/>
    </source>
</evidence>
<evidence type="ECO:0000256" key="7">
    <source>
        <dbReference type="ARBA" id="ARBA00022840"/>
    </source>
</evidence>
<dbReference type="Pfam" id="PF13516">
    <property type="entry name" value="LRR_6"/>
    <property type="match status" value="4"/>
</dbReference>
<keyword evidence="7" id="KW-0067">ATP-binding</keyword>
<evidence type="ECO:0000256" key="2">
    <source>
        <dbReference type="ARBA" id="ARBA00008535"/>
    </source>
</evidence>
<protein>
    <recommendedName>
        <fullName evidence="13">NACHT, LRR and PYD domains-containing protein 12-like</fullName>
    </recommendedName>
</protein>
<dbReference type="Pfam" id="PF04548">
    <property type="entry name" value="AIG1"/>
    <property type="match status" value="2"/>
</dbReference>
<dbReference type="FunFam" id="3.80.10.10:FF:000538">
    <property type="entry name" value="Si:ch211-127b6.2"/>
    <property type="match status" value="1"/>
</dbReference>
<accession>A0AA88Q7D1</accession>
<evidence type="ECO:0000256" key="4">
    <source>
        <dbReference type="ARBA" id="ARBA00022614"/>
    </source>
</evidence>
<keyword evidence="6" id="KW-0547">Nucleotide-binding</keyword>
<dbReference type="PANTHER" id="PTHR24106">
    <property type="entry name" value="NACHT, LRR AND CARD DOMAINS-CONTAINING"/>
    <property type="match status" value="1"/>
</dbReference>
<comment type="similarity">
    <text evidence="2">Belongs to the TRAFAC class TrmE-Era-EngA-EngB-Septin-like GTPase superfamily. AIG1/Toc34/Toc159-like paraseptin GTPase family. IAN subfamily.</text>
</comment>
<organism evidence="11 12">
    <name type="scientific">Cirrhinus molitorella</name>
    <name type="common">mud carp</name>
    <dbReference type="NCBI Taxonomy" id="172907"/>
    <lineage>
        <taxon>Eukaryota</taxon>
        <taxon>Metazoa</taxon>
        <taxon>Chordata</taxon>
        <taxon>Craniata</taxon>
        <taxon>Vertebrata</taxon>
        <taxon>Euteleostomi</taxon>
        <taxon>Actinopterygii</taxon>
        <taxon>Neopterygii</taxon>
        <taxon>Teleostei</taxon>
        <taxon>Ostariophysi</taxon>
        <taxon>Cypriniformes</taxon>
        <taxon>Cyprinidae</taxon>
        <taxon>Labeoninae</taxon>
        <taxon>Labeonini</taxon>
        <taxon>Cirrhinus</taxon>
    </lineage>
</organism>
<dbReference type="Pfam" id="PF14484">
    <property type="entry name" value="FISNA"/>
    <property type="match status" value="1"/>
</dbReference>
<name>A0AA88Q7D1_9TELE</name>
<feature type="region of interest" description="Disordered" evidence="8">
    <location>
        <begin position="1148"/>
        <end position="1168"/>
    </location>
</feature>
<comment type="subcellular location">
    <subcellularLocation>
        <location evidence="1">Cytoplasm</location>
    </subcellularLocation>
</comment>
<dbReference type="SUPFAM" id="SSF52540">
    <property type="entry name" value="P-loop containing nucleoside triphosphate hydrolases"/>
    <property type="match status" value="1"/>
</dbReference>
<dbReference type="InterPro" id="IPR029495">
    <property type="entry name" value="NACHT-assoc"/>
</dbReference>
<gene>
    <name evidence="11" type="ORF">Q8A67_001532</name>
</gene>
<evidence type="ECO:0008006" key="13">
    <source>
        <dbReference type="Google" id="ProtNLM"/>
    </source>
</evidence>
<dbReference type="Pfam" id="PF17776">
    <property type="entry name" value="NLRC4_HD2"/>
    <property type="match status" value="1"/>
</dbReference>
<dbReference type="Pfam" id="PF17779">
    <property type="entry name" value="WHD_NOD2"/>
    <property type="match status" value="1"/>
</dbReference>
<dbReference type="PROSITE" id="PS51720">
    <property type="entry name" value="G_AIG1"/>
    <property type="match status" value="1"/>
</dbReference>
<dbReference type="InterPro" id="IPR006703">
    <property type="entry name" value="G_AIG1"/>
</dbReference>
<dbReference type="EMBL" id="JAUYZG010000001">
    <property type="protein sequence ID" value="KAK2917158.1"/>
    <property type="molecule type" value="Genomic_DNA"/>
</dbReference>
<evidence type="ECO:0000313" key="12">
    <source>
        <dbReference type="Proteomes" id="UP001187343"/>
    </source>
</evidence>
<evidence type="ECO:0000313" key="11">
    <source>
        <dbReference type="EMBL" id="KAK2917158.1"/>
    </source>
</evidence>
<feature type="domain" description="NACHT" evidence="9">
    <location>
        <begin position="175"/>
        <end position="309"/>
    </location>
</feature>
<keyword evidence="4" id="KW-0433">Leucine-rich repeat</keyword>
<sequence>MASVEQHCETSDELEEKKLKHEEVKMSSGAYTEVGVNIKAETGAIVNAPVLTGNTITGPVTIINNNAEMKKLIHLSYVISNDHATDLVLKQFLETHKSNMKKKAECIFEGKKENEAQLKAVYTELFITEGDMKNVNQEHEILKIDDAFYKNKQTQDKPINCNDIFKSSREKNDKKIVLTKGVAGIGKTVSVRKLILDWAEGKANQDIDCMFLLPFRDINCIKDREFNLHEFLLKFYIELKDLEKSKLYVKCKLVFIFDGLDESRLPLEFESGIVSDVEERSSVDALFTSLVKGTLLPSALVWVTSRPAAANLIPPEHVGLFTEVRGFTDQQKEEYFRKRITDKTLADRIISHIKTSHSLYIMCHIPVFCWITATVLQNILIKNSKESIRATLTEMYIHFLLIQMNMKSQKYDKKTERQRTKLLYSNRDMILKLAQLAFEQLKKENIVFYEEDLEECGIDVSEDTQFTGMIAEFFQIEDGLHETKVFFFVHLSVQEFLAAVHVFLCYLKKNMQELQFFFDKPKENIRLEELLQNAVDKAMKSQRGHLDLFLRFLMGITLESSQNLLKGLVTLTEDTTESTRQTAEYIQLKQLEDIPDEASVNLFYCLLELKDHSFYEEIQRYLSSDAYPGINLCPSMCTVLTYILLMSEKVLDEFNPKRFTLLQADYTRLIPAVRCCKKALFHGCGLKETCCKTVFLALQSTNCPLTELDLSNNDLQDSGVKLLYDGLKSSHCLLKILKLCGCNITAQSCESLSSALQSSDCALRELDLSNNDLKDSGVNVLSDGLKTNCKLEILRFSLCNLTAQSCESLSSVLQSSNCVLRELDLNNNDLKDTGVKLLSDGLRTNCKMEILRLSGCMVTKEGCGYLSSALSLKPSQLRELDLSYNHPGDSGVRLLSEKLKNLDTLNVAYGGESRITAGLHKYSRQLTLDLNTVNKHLPISSSPVDPVIRILLMGRKGSGKTSSGNTILGKKKDKVQKDQSKHKSEICEGQTRICKKQVVVIDCPDLLDPDLNKKKLKKMKDHLVSRCSAGLSAVLLTVPLDKPVENEEEILYYITFLFGPEVQKYIMILFTHGDELEELDQTIDEYLQDEDHRNLQQLVTECKGKFHCFNNKSKSDLQKQELLHKIEGIMVENGRKFIRKQMRRKSSMNDPDVVFSGKSPAEDPDETDVIPESKDQIRLLNRTIEQYLEKGEPALKELVESCGNRYFCLDNELPSFPQFNDLIRKIETMVAENGHFSNEMFEEAEKCIQEIQKQKLGEKEKQFSQSEWQQTYWRLAEESRHEAKKTFYDSFIKELLMYPLASGVDIRKALEQVVTLEEKESTIKEAESKGFRHAVAVQLAINATRKIAKEKMCSVQ</sequence>
<dbReference type="Proteomes" id="UP001187343">
    <property type="component" value="Unassembled WGS sequence"/>
</dbReference>
<dbReference type="InterPro" id="IPR041267">
    <property type="entry name" value="NLRP_HD2"/>
</dbReference>
<dbReference type="FunFam" id="3.40.50.300:FF:000210">
    <property type="entry name" value="Si:dkey-16p6.1"/>
    <property type="match status" value="1"/>
</dbReference>
<dbReference type="InterPro" id="IPR001611">
    <property type="entry name" value="Leu-rich_rpt"/>
</dbReference>
<evidence type="ECO:0000256" key="1">
    <source>
        <dbReference type="ARBA" id="ARBA00004496"/>
    </source>
</evidence>
<evidence type="ECO:0000256" key="6">
    <source>
        <dbReference type="ARBA" id="ARBA00022741"/>
    </source>
</evidence>
<dbReference type="InterPro" id="IPR051261">
    <property type="entry name" value="NLR"/>
</dbReference>
<dbReference type="GO" id="GO:0005524">
    <property type="term" value="F:ATP binding"/>
    <property type="evidence" value="ECO:0007669"/>
    <property type="project" value="UniProtKB-KW"/>
</dbReference>
<evidence type="ECO:0000256" key="5">
    <source>
        <dbReference type="ARBA" id="ARBA00022737"/>
    </source>
</evidence>
<dbReference type="GO" id="GO:0005525">
    <property type="term" value="F:GTP binding"/>
    <property type="evidence" value="ECO:0007669"/>
    <property type="project" value="InterPro"/>
</dbReference>
<evidence type="ECO:0000259" key="10">
    <source>
        <dbReference type="PROSITE" id="PS51720"/>
    </source>
</evidence>
<dbReference type="InterPro" id="IPR007111">
    <property type="entry name" value="NACHT_NTPase"/>
</dbReference>
<keyword evidence="3" id="KW-0963">Cytoplasm</keyword>
<dbReference type="SMART" id="SM00368">
    <property type="entry name" value="LRR_RI"/>
    <property type="match status" value="7"/>
</dbReference>
<evidence type="ECO:0000256" key="3">
    <source>
        <dbReference type="ARBA" id="ARBA00022490"/>
    </source>
</evidence>
<dbReference type="SMART" id="SM01288">
    <property type="entry name" value="FISNA"/>
    <property type="match status" value="1"/>
</dbReference>
<comment type="caution">
    <text evidence="11">The sequence shown here is derived from an EMBL/GenBank/DDBJ whole genome shotgun (WGS) entry which is preliminary data.</text>
</comment>
<keyword evidence="5" id="KW-0677">Repeat</keyword>